<feature type="chain" id="PRO_5026161870" description="DUF1311 domain-containing protein" evidence="1">
    <location>
        <begin position="26"/>
        <end position="174"/>
    </location>
</feature>
<evidence type="ECO:0008006" key="4">
    <source>
        <dbReference type="Google" id="ProtNLM"/>
    </source>
</evidence>
<dbReference type="AlphaFoldDB" id="A0A6I6LB18"/>
<accession>A0A6I6LB18</accession>
<evidence type="ECO:0000313" key="2">
    <source>
        <dbReference type="EMBL" id="QGY81296.1"/>
    </source>
</evidence>
<organism evidence="2 3">
    <name type="scientific">Sphingorhabdus lacus</name>
    <dbReference type="NCBI Taxonomy" id="392610"/>
    <lineage>
        <taxon>Bacteria</taxon>
        <taxon>Pseudomonadati</taxon>
        <taxon>Pseudomonadota</taxon>
        <taxon>Alphaproteobacteria</taxon>
        <taxon>Sphingomonadales</taxon>
        <taxon>Sphingomonadaceae</taxon>
        <taxon>Sphingorhabdus</taxon>
    </lineage>
</organism>
<keyword evidence="1" id="KW-0732">Signal</keyword>
<dbReference type="KEGG" id="slaa:EUU25_12120"/>
<reference evidence="3" key="1">
    <citation type="submission" date="2019-01" db="EMBL/GenBank/DDBJ databases">
        <title>Sphingorhabdus lacus sp.nov., isolated from an oligotrophic freshwater lake.</title>
        <authorList>
            <person name="Park M."/>
        </authorList>
    </citation>
    <scope>NUCLEOTIDE SEQUENCE [LARGE SCALE GENOMIC DNA]</scope>
    <source>
        <strain evidence="3">IMCC1753</strain>
    </source>
</reference>
<name>A0A6I6LB18_9SPHN</name>
<feature type="signal peptide" evidence="1">
    <location>
        <begin position="1"/>
        <end position="25"/>
    </location>
</feature>
<dbReference type="RefSeq" id="WP_158901334.1">
    <property type="nucleotide sequence ID" value="NZ_CP035733.1"/>
</dbReference>
<evidence type="ECO:0000313" key="3">
    <source>
        <dbReference type="Proteomes" id="UP000428803"/>
    </source>
</evidence>
<evidence type="ECO:0000256" key="1">
    <source>
        <dbReference type="SAM" id="SignalP"/>
    </source>
</evidence>
<dbReference type="Proteomes" id="UP000428803">
    <property type="component" value="Chromosome"/>
</dbReference>
<proteinExistence type="predicted"/>
<gene>
    <name evidence="2" type="ORF">EUU25_12120</name>
</gene>
<dbReference type="EMBL" id="CP035733">
    <property type="protein sequence ID" value="QGY81296.1"/>
    <property type="molecule type" value="Genomic_DNA"/>
</dbReference>
<protein>
    <recommendedName>
        <fullName evidence="4">DUF1311 domain-containing protein</fullName>
    </recommendedName>
</protein>
<keyword evidence="3" id="KW-1185">Reference proteome</keyword>
<sequence length="174" mass="19126">MTARQNVLMWTLTSIALAVSSPANAQIRPYEFLSDEWLAGKDTDDAIAASERHGETDTKERADLIVAVHEWYQCAQGYDEVTRRGNKGAITWDKTNIAVLSCVEQRSKVRQLAKVYSAVNGTPSMADQKSGRLKYLSVSCLQGACLSTIGGKQTDNMAMLQITNLHVTAADWLT</sequence>